<dbReference type="AlphaFoldDB" id="A0A1G4JFY9"/>
<dbReference type="Proteomes" id="UP000189911">
    <property type="component" value="Chromosome D"/>
</dbReference>
<accession>A0A1G4JFY9</accession>
<dbReference type="PANTHER" id="PTHR12145:SF36">
    <property type="entry name" value="MANNAN ENDO-1,6-ALPHA-MANNOSIDASE DCW1"/>
    <property type="match status" value="1"/>
</dbReference>
<keyword evidence="9" id="KW-0325">Glycoprotein</keyword>
<evidence type="ECO:0000256" key="3">
    <source>
        <dbReference type="ARBA" id="ARBA00009699"/>
    </source>
</evidence>
<dbReference type="GO" id="GO:0009272">
    <property type="term" value="P:fungal-type cell wall biogenesis"/>
    <property type="evidence" value="ECO:0007669"/>
    <property type="project" value="TreeGrafter"/>
</dbReference>
<evidence type="ECO:0000256" key="10">
    <source>
        <dbReference type="ARBA" id="ARBA00023288"/>
    </source>
</evidence>
<dbReference type="GO" id="GO:0071555">
    <property type="term" value="P:cell wall organization"/>
    <property type="evidence" value="ECO:0007669"/>
    <property type="project" value="UniProtKB-KW"/>
</dbReference>
<keyword evidence="12" id="KW-0961">Cell wall biogenesis/degradation</keyword>
<dbReference type="GO" id="GO:0007117">
    <property type="term" value="P:budding cell bud growth"/>
    <property type="evidence" value="ECO:0007669"/>
    <property type="project" value="TreeGrafter"/>
</dbReference>
<keyword evidence="6 16" id="KW-0732">Signal</keyword>
<feature type="signal peptide" evidence="16">
    <location>
        <begin position="1"/>
        <end position="20"/>
    </location>
</feature>
<gene>
    <name evidence="17" type="ORF">LANO_0D04214G</name>
</gene>
<evidence type="ECO:0000256" key="16">
    <source>
        <dbReference type="SAM" id="SignalP"/>
    </source>
</evidence>
<dbReference type="OrthoDB" id="4187847at2759"/>
<dbReference type="Pfam" id="PF03663">
    <property type="entry name" value="Glyco_hydro_76"/>
    <property type="match status" value="1"/>
</dbReference>
<comment type="similarity">
    <text evidence="3 14">Belongs to the glycosyl hydrolase 76 family.</text>
</comment>
<comment type="subcellular location">
    <subcellularLocation>
        <location evidence="2">Cell membrane</location>
        <topology evidence="2">Lipid-anchor</topology>
        <topology evidence="2">GPI-anchor</topology>
    </subcellularLocation>
</comment>
<sequence>MRLSLAWLLAFLASLHGSLGVTLNVNDTTSVHNATALIAEGLLDYYTGLQPGNAIGMFSNPYYWWEAGGAWGSILDYWWYTGNDTFNGILKQALLAQTGDNNDYVPLNQSVTEGNDDQAFWGLAVMAAAERNFENPADDEPQWLYLAQAVFNTMALRWDDDTCGGGLRWQIFTWNSGYDYKNTVSNGALFHIAARLARYTGNQSYADWAEKVFDWMKGINLLEEGGNNFVFDGANVENNCSNVTKLIWTYNQGLLMSGSAYLYNFTEDEVWHTRTWEFLNSSSIFFNNSVLYEVTCQGGNTCNTDQRSFKAYYSRFLGLTAQLVPGARDKIMDWIRTSAQGAAQSCSGGTDGHTCGLNWFYEGWDGKWGLGEQMAALEIMQNVLCLDRPAPYTHDTGGTSLGNGAAGTETQPTNLAPLNITTGSRAGGGIITAVIGLSIVACTVWLVL</sequence>
<evidence type="ECO:0000256" key="9">
    <source>
        <dbReference type="ARBA" id="ARBA00023180"/>
    </source>
</evidence>
<keyword evidence="7 14" id="KW-0378">Hydrolase</keyword>
<keyword evidence="18" id="KW-1185">Reference proteome</keyword>
<keyword evidence="10" id="KW-0449">Lipoprotein</keyword>
<dbReference type="PIRSF" id="PIRSF016302">
    <property type="entry name" value="Man_a_manosd"/>
    <property type="match status" value="1"/>
</dbReference>
<organism evidence="17 18">
    <name type="scientific">Lachancea nothofagi CBS 11611</name>
    <dbReference type="NCBI Taxonomy" id="1266666"/>
    <lineage>
        <taxon>Eukaryota</taxon>
        <taxon>Fungi</taxon>
        <taxon>Dikarya</taxon>
        <taxon>Ascomycota</taxon>
        <taxon>Saccharomycotina</taxon>
        <taxon>Saccharomycetes</taxon>
        <taxon>Saccharomycetales</taxon>
        <taxon>Saccharomycetaceae</taxon>
        <taxon>Lachancea</taxon>
    </lineage>
</organism>
<protein>
    <recommendedName>
        <fullName evidence="4 14">Mannan endo-1,6-alpha-mannosidase</fullName>
        <ecNumber evidence="4 14">3.2.1.101</ecNumber>
    </recommendedName>
</protein>
<keyword evidence="15" id="KW-0812">Transmembrane</keyword>
<dbReference type="PANTHER" id="PTHR12145">
    <property type="entry name" value="MANNAN ENDO-1,6-ALPHA-MANNOSIDASE DCW1"/>
    <property type="match status" value="1"/>
</dbReference>
<evidence type="ECO:0000313" key="17">
    <source>
        <dbReference type="EMBL" id="SCU89216.1"/>
    </source>
</evidence>
<dbReference type="InterPro" id="IPR008928">
    <property type="entry name" value="6-hairpin_glycosidase_sf"/>
</dbReference>
<evidence type="ECO:0000256" key="4">
    <source>
        <dbReference type="ARBA" id="ARBA00012350"/>
    </source>
</evidence>
<evidence type="ECO:0000256" key="11">
    <source>
        <dbReference type="ARBA" id="ARBA00023295"/>
    </source>
</evidence>
<evidence type="ECO:0000256" key="1">
    <source>
        <dbReference type="ARBA" id="ARBA00001452"/>
    </source>
</evidence>
<dbReference type="SUPFAM" id="SSF48208">
    <property type="entry name" value="Six-hairpin glycosidases"/>
    <property type="match status" value="1"/>
</dbReference>
<dbReference type="GO" id="GO:0016052">
    <property type="term" value="P:carbohydrate catabolic process"/>
    <property type="evidence" value="ECO:0007669"/>
    <property type="project" value="InterPro"/>
</dbReference>
<keyword evidence="11 14" id="KW-0326">Glycosidase</keyword>
<evidence type="ECO:0000313" key="18">
    <source>
        <dbReference type="Proteomes" id="UP000189911"/>
    </source>
</evidence>
<evidence type="ECO:0000256" key="2">
    <source>
        <dbReference type="ARBA" id="ARBA00004609"/>
    </source>
</evidence>
<evidence type="ECO:0000256" key="7">
    <source>
        <dbReference type="ARBA" id="ARBA00022801"/>
    </source>
</evidence>
<keyword evidence="5" id="KW-0336">GPI-anchor</keyword>
<dbReference type="GO" id="GO:0008496">
    <property type="term" value="F:mannan endo-1,6-alpha-mannosidase activity"/>
    <property type="evidence" value="ECO:0007669"/>
    <property type="project" value="UniProtKB-UniRule"/>
</dbReference>
<evidence type="ECO:0000256" key="12">
    <source>
        <dbReference type="ARBA" id="ARBA00023316"/>
    </source>
</evidence>
<comment type="catalytic activity">
    <reaction evidence="1 14">
        <text>Random hydrolysis of (1-&gt;6)-alpha-D-mannosidic linkages in unbranched (1-&gt;6)-mannans.</text>
        <dbReference type="EC" id="3.2.1.101"/>
    </reaction>
</comment>
<keyword evidence="15" id="KW-1133">Transmembrane helix</keyword>
<evidence type="ECO:0000256" key="14">
    <source>
        <dbReference type="PIRNR" id="PIRNR016302"/>
    </source>
</evidence>
<evidence type="ECO:0000256" key="13">
    <source>
        <dbReference type="ARBA" id="ARBA00054068"/>
    </source>
</evidence>
<dbReference type="GO" id="GO:0098552">
    <property type="term" value="C:side of membrane"/>
    <property type="evidence" value="ECO:0007669"/>
    <property type="project" value="UniProtKB-KW"/>
</dbReference>
<dbReference type="InterPro" id="IPR005198">
    <property type="entry name" value="Glyco_hydro_76"/>
</dbReference>
<evidence type="ECO:0000256" key="8">
    <source>
        <dbReference type="ARBA" id="ARBA00023136"/>
    </source>
</evidence>
<proteinExistence type="inferred from homology"/>
<feature type="transmembrane region" description="Helical" evidence="15">
    <location>
        <begin position="426"/>
        <end position="447"/>
    </location>
</feature>
<dbReference type="EMBL" id="LT598448">
    <property type="protein sequence ID" value="SCU89216.1"/>
    <property type="molecule type" value="Genomic_DNA"/>
</dbReference>
<evidence type="ECO:0000256" key="6">
    <source>
        <dbReference type="ARBA" id="ARBA00022729"/>
    </source>
</evidence>
<comment type="function">
    <text evidence="13">Required for normal synthesis of the cell wall.</text>
</comment>
<dbReference type="EC" id="3.2.1.101" evidence="4 14"/>
<reference evidence="18" key="1">
    <citation type="submission" date="2016-03" db="EMBL/GenBank/DDBJ databases">
        <authorList>
            <person name="Devillers Hugo."/>
        </authorList>
    </citation>
    <scope>NUCLEOTIDE SEQUENCE [LARGE SCALE GENOMIC DNA]</scope>
</reference>
<dbReference type="FunFam" id="1.50.10.20:FF:000006">
    <property type="entry name" value="Mannan endo-1,6-alpha-mannosidase"/>
    <property type="match status" value="1"/>
</dbReference>
<feature type="chain" id="PRO_5009236010" description="Mannan endo-1,6-alpha-mannosidase" evidence="16">
    <location>
        <begin position="21"/>
        <end position="448"/>
    </location>
</feature>
<evidence type="ECO:0000256" key="5">
    <source>
        <dbReference type="ARBA" id="ARBA00022622"/>
    </source>
</evidence>
<keyword evidence="8 15" id="KW-0472">Membrane</keyword>
<dbReference type="InterPro" id="IPR014480">
    <property type="entry name" value="Mannan-1_6-alpha_mannosidase"/>
</dbReference>
<name>A0A1G4JFY9_9SACH</name>
<dbReference type="GO" id="GO:0005886">
    <property type="term" value="C:plasma membrane"/>
    <property type="evidence" value="ECO:0007669"/>
    <property type="project" value="UniProtKB-SubCell"/>
</dbReference>
<evidence type="ECO:0000256" key="15">
    <source>
        <dbReference type="SAM" id="Phobius"/>
    </source>
</evidence>
<dbReference type="Gene3D" id="1.50.10.20">
    <property type="match status" value="1"/>
</dbReference>